<gene>
    <name evidence="2" type="ORF">F7231_09165</name>
</gene>
<reference evidence="2" key="1">
    <citation type="submission" date="2024-05" db="EMBL/GenBank/DDBJ databases">
        <authorList>
            <person name="Jung D.-H."/>
        </authorList>
    </citation>
    <scope>NUCLEOTIDE SEQUENCE</scope>
    <source>
        <strain evidence="2">JA-25</strain>
    </source>
</reference>
<keyword evidence="1" id="KW-0472">Membrane</keyword>
<keyword evidence="1" id="KW-1133">Transmembrane helix</keyword>
<evidence type="ECO:0000313" key="2">
    <source>
        <dbReference type="EMBL" id="NID10344.1"/>
    </source>
</evidence>
<keyword evidence="1" id="KW-0812">Transmembrane</keyword>
<dbReference type="RefSeq" id="WP_166691699.1">
    <property type="nucleotide sequence ID" value="NZ_WAEL01000003.1"/>
</dbReference>
<protein>
    <submittedName>
        <fullName evidence="2">DUF502 domain-containing protein</fullName>
    </submittedName>
</protein>
<name>A0ABX0QD67_9BACT</name>
<comment type="caution">
    <text evidence="2">The sequence shown here is derived from an EMBL/GenBank/DDBJ whole genome shotgun (WGS) entry which is preliminary data.</text>
</comment>
<feature type="transmembrane region" description="Helical" evidence="1">
    <location>
        <begin position="12"/>
        <end position="37"/>
    </location>
</feature>
<dbReference type="InterPro" id="IPR007462">
    <property type="entry name" value="COV1-like"/>
</dbReference>
<organism evidence="2 3">
    <name type="scientific">Fibrivirga algicola</name>
    <dbReference type="NCBI Taxonomy" id="2950420"/>
    <lineage>
        <taxon>Bacteria</taxon>
        <taxon>Pseudomonadati</taxon>
        <taxon>Bacteroidota</taxon>
        <taxon>Cytophagia</taxon>
        <taxon>Cytophagales</taxon>
        <taxon>Spirosomataceae</taxon>
        <taxon>Fibrivirga</taxon>
    </lineage>
</organism>
<dbReference type="Pfam" id="PF04367">
    <property type="entry name" value="DUF502"/>
    <property type="match status" value="1"/>
</dbReference>
<dbReference type="PANTHER" id="PTHR31876:SF26">
    <property type="entry name" value="PROTEIN LIKE COV 2"/>
    <property type="match status" value="1"/>
</dbReference>
<evidence type="ECO:0000313" key="3">
    <source>
        <dbReference type="Proteomes" id="UP000606008"/>
    </source>
</evidence>
<dbReference type="PANTHER" id="PTHR31876">
    <property type="entry name" value="COV-LIKE PROTEIN 1"/>
    <property type="match status" value="1"/>
</dbReference>
<evidence type="ECO:0000256" key="1">
    <source>
        <dbReference type="SAM" id="Phobius"/>
    </source>
</evidence>
<dbReference type="EMBL" id="WAEL01000003">
    <property type="protein sequence ID" value="NID10344.1"/>
    <property type="molecule type" value="Genomic_DNA"/>
</dbReference>
<feature type="transmembrane region" description="Helical" evidence="1">
    <location>
        <begin position="43"/>
        <end position="64"/>
    </location>
</feature>
<proteinExistence type="predicted"/>
<keyword evidence="3" id="KW-1185">Reference proteome</keyword>
<sequence length="184" mass="19939">MTNLFISRLVAYFGRGLLAIAPLGLTIYVIYSVFVWVDGLVPVNIPGIGFLIMTGIILGSGLLISTVIPQSFASLFEGSIRHLPLVSLIYFSVKDLISAFVGDKKKFNQPVLVLMNRESGIRKIGFITQTDISNLGLDDAVMVYCPHSYAFSGELYLVPADNVKLLTMSSSEAMKLIVSGGVSK</sequence>
<accession>A0ABX0QD67</accession>
<dbReference type="Proteomes" id="UP000606008">
    <property type="component" value="Unassembled WGS sequence"/>
</dbReference>